<dbReference type="Gene3D" id="2.160.20.10">
    <property type="entry name" value="Single-stranded right-handed beta-helix, Pectin lyase-like"/>
    <property type="match status" value="1"/>
</dbReference>
<dbReference type="InterPro" id="IPR003644">
    <property type="entry name" value="Calx_beta"/>
</dbReference>
<dbReference type="SMART" id="SM00710">
    <property type="entry name" value="PbH1"/>
    <property type="match status" value="6"/>
</dbReference>
<evidence type="ECO:0000256" key="2">
    <source>
        <dbReference type="ARBA" id="ARBA00022737"/>
    </source>
</evidence>
<feature type="signal peptide" evidence="5">
    <location>
        <begin position="1"/>
        <end position="32"/>
    </location>
</feature>
<sequence length="702" mass="71246">MTITLGARFGALTTAALLGGSLIAATPSMAIAADAATIEVTSEANDGPGSLRAAFETANAQPDVATTVTFAPSVRTVTVSEMLYSEVSLTIRGNGQDNTEIKQVTTEPGGFPALLGFASSSVQLSGVTLTGSEGWWTSGLIISADAALPQTSAVTDTTIRGFGEIGLRLEGLSGHDFTMSGTTLTGNGIGMSVWGVSDAELTVTDSVIADNEQTGLQLRYYTPSADAGATLERVRLSGNGGLDEEGLGESAGGLSLSGEFTEFTGAVSPVRIVDSVFENNVGRSAGAIEYHPTWGEPNVDAPPYIHVSGTTFVGNIGGGFEEGEPAGAASILLASPPMVRAAADAAPADEALRYPVLLVENSTFDGSAALAAGKSSALVGDGYGNNKIKLDQVTAVSSIIDLVGRGSSNEVAITRSAIDSGAKDPFAFSSDESTEPNIVTVSDSVFTQPSENVDVEAGTSQVIPLAALELGPLADNGGPTQTMLPSETSPLVDAVTEAGALTVDQRGFPRPVNGAADIGAVEVEMREQPVLESTVSILADVKVANGETAVFTAERTAPTPARADAEALPAVTVTIATSDGTAIAGTDYTASELTLSWAEGESGAKSFAVPTAKLEGPQQEREFSVTLSEPSEHLTIERATATGTLPAIEGSAVVPEVTPPGKGDKGDIAETGGSGPIGWMIAALLAVLAGAGVLTARRALRQ</sequence>
<dbReference type="SUPFAM" id="SSF51126">
    <property type="entry name" value="Pectin lyase-like"/>
    <property type="match status" value="1"/>
</dbReference>
<feature type="chain" id="PRO_5002229880" description="Calx-beta domain-containing protein" evidence="5">
    <location>
        <begin position="33"/>
        <end position="702"/>
    </location>
</feature>
<keyword evidence="1 5" id="KW-0732">Signal</keyword>
<comment type="caution">
    <text evidence="7">The sequence shown here is derived from an EMBL/GenBank/DDBJ whole genome shotgun (WGS) entry which is preliminary data.</text>
</comment>
<evidence type="ECO:0000256" key="1">
    <source>
        <dbReference type="ARBA" id="ARBA00022729"/>
    </source>
</evidence>
<proteinExistence type="predicted"/>
<feature type="transmembrane region" description="Helical" evidence="4">
    <location>
        <begin position="677"/>
        <end position="696"/>
    </location>
</feature>
<keyword evidence="4" id="KW-0472">Membrane</keyword>
<evidence type="ECO:0000256" key="4">
    <source>
        <dbReference type="SAM" id="Phobius"/>
    </source>
</evidence>
<evidence type="ECO:0000313" key="7">
    <source>
        <dbReference type="EMBL" id="KIP52887.1"/>
    </source>
</evidence>
<reference evidence="7 8" key="1">
    <citation type="submission" date="2015-01" db="EMBL/GenBank/DDBJ databases">
        <title>Draft genome sequence of Leucobacter komagatae strain VKM ST2845.</title>
        <authorList>
            <person name="Karlyshev A.V."/>
            <person name="Kudryashova E.B."/>
        </authorList>
    </citation>
    <scope>NUCLEOTIDE SEQUENCE [LARGE SCALE GENOMIC DNA]</scope>
    <source>
        <strain evidence="7 8">VKM ST2845</strain>
    </source>
</reference>
<feature type="domain" description="Calx-beta" evidence="6">
    <location>
        <begin position="566"/>
        <end position="634"/>
    </location>
</feature>
<evidence type="ECO:0000256" key="5">
    <source>
        <dbReference type="SAM" id="SignalP"/>
    </source>
</evidence>
<protein>
    <recommendedName>
        <fullName evidence="6">Calx-beta domain-containing protein</fullName>
    </recommendedName>
</protein>
<keyword evidence="4" id="KW-0812">Transmembrane</keyword>
<dbReference type="RefSeq" id="WP_042543672.1">
    <property type="nucleotide sequence ID" value="NZ_JXSQ01000006.1"/>
</dbReference>
<dbReference type="InterPro" id="IPR059226">
    <property type="entry name" value="Choice_anch_Q_dom"/>
</dbReference>
<dbReference type="Pfam" id="PF03160">
    <property type="entry name" value="Calx-beta"/>
    <property type="match status" value="1"/>
</dbReference>
<keyword evidence="3" id="KW-0106">Calcium</keyword>
<gene>
    <name evidence="7" type="ORF">SD72_06830</name>
</gene>
<keyword evidence="2" id="KW-0677">Repeat</keyword>
<dbReference type="InterPro" id="IPR006626">
    <property type="entry name" value="PbH1"/>
</dbReference>
<dbReference type="GO" id="GO:0016020">
    <property type="term" value="C:membrane"/>
    <property type="evidence" value="ECO:0007669"/>
    <property type="project" value="InterPro"/>
</dbReference>
<evidence type="ECO:0000259" key="6">
    <source>
        <dbReference type="Pfam" id="PF03160"/>
    </source>
</evidence>
<dbReference type="GO" id="GO:0007154">
    <property type="term" value="P:cell communication"/>
    <property type="evidence" value="ECO:0007669"/>
    <property type="project" value="InterPro"/>
</dbReference>
<evidence type="ECO:0000256" key="3">
    <source>
        <dbReference type="ARBA" id="ARBA00022837"/>
    </source>
</evidence>
<dbReference type="NCBIfam" id="NF041518">
    <property type="entry name" value="choice_anch_Q"/>
    <property type="match status" value="1"/>
</dbReference>
<keyword evidence="4" id="KW-1133">Transmembrane helix</keyword>
<name>A0A0D0IP87_9MICO</name>
<dbReference type="AlphaFoldDB" id="A0A0D0IP87"/>
<dbReference type="Proteomes" id="UP000032120">
    <property type="component" value="Unassembled WGS sequence"/>
</dbReference>
<dbReference type="OrthoDB" id="3187421at2"/>
<evidence type="ECO:0000313" key="8">
    <source>
        <dbReference type="Proteomes" id="UP000032120"/>
    </source>
</evidence>
<organism evidence="7 8">
    <name type="scientific">Leucobacter komagatae</name>
    <dbReference type="NCBI Taxonomy" id="55969"/>
    <lineage>
        <taxon>Bacteria</taxon>
        <taxon>Bacillati</taxon>
        <taxon>Actinomycetota</taxon>
        <taxon>Actinomycetes</taxon>
        <taxon>Micrococcales</taxon>
        <taxon>Microbacteriaceae</taxon>
        <taxon>Leucobacter</taxon>
    </lineage>
</organism>
<accession>A0A0D0IP87</accession>
<dbReference type="InterPro" id="IPR011050">
    <property type="entry name" value="Pectin_lyase_fold/virulence"/>
</dbReference>
<dbReference type="EMBL" id="JXSQ01000006">
    <property type="protein sequence ID" value="KIP52887.1"/>
    <property type="molecule type" value="Genomic_DNA"/>
</dbReference>
<dbReference type="SUPFAM" id="SSF141072">
    <property type="entry name" value="CalX-like"/>
    <property type="match status" value="1"/>
</dbReference>
<dbReference type="InterPro" id="IPR038081">
    <property type="entry name" value="CalX-like_sf"/>
</dbReference>
<keyword evidence="8" id="KW-1185">Reference proteome</keyword>
<dbReference type="InterPro" id="IPR012334">
    <property type="entry name" value="Pectin_lyas_fold"/>
</dbReference>
<dbReference type="Gene3D" id="2.60.40.2030">
    <property type="match status" value="1"/>
</dbReference>